<evidence type="ECO:0000313" key="3">
    <source>
        <dbReference type="Proteomes" id="UP001232148"/>
    </source>
</evidence>
<proteinExistence type="predicted"/>
<organism evidence="2 3">
    <name type="scientific">Colletotrichum zoysiae</name>
    <dbReference type="NCBI Taxonomy" id="1216348"/>
    <lineage>
        <taxon>Eukaryota</taxon>
        <taxon>Fungi</taxon>
        <taxon>Dikarya</taxon>
        <taxon>Ascomycota</taxon>
        <taxon>Pezizomycotina</taxon>
        <taxon>Sordariomycetes</taxon>
        <taxon>Hypocreomycetidae</taxon>
        <taxon>Glomerellales</taxon>
        <taxon>Glomerellaceae</taxon>
        <taxon>Colletotrichum</taxon>
        <taxon>Colletotrichum graminicola species complex</taxon>
    </lineage>
</organism>
<feature type="compositionally biased region" description="Basic residues" evidence="1">
    <location>
        <begin position="82"/>
        <end position="106"/>
    </location>
</feature>
<dbReference type="Proteomes" id="UP001232148">
    <property type="component" value="Unassembled WGS sequence"/>
</dbReference>
<reference evidence="2" key="1">
    <citation type="submission" date="2021-06" db="EMBL/GenBank/DDBJ databases">
        <title>Comparative genomics, transcriptomics and evolutionary studies reveal genomic signatures of adaptation to plant cell wall in hemibiotrophic fungi.</title>
        <authorList>
            <consortium name="DOE Joint Genome Institute"/>
            <person name="Baroncelli R."/>
            <person name="Diaz J.F."/>
            <person name="Benocci T."/>
            <person name="Peng M."/>
            <person name="Battaglia E."/>
            <person name="Haridas S."/>
            <person name="Andreopoulos W."/>
            <person name="Labutti K."/>
            <person name="Pangilinan J."/>
            <person name="Floch G.L."/>
            <person name="Makela M.R."/>
            <person name="Henrissat B."/>
            <person name="Grigoriev I.V."/>
            <person name="Crouch J.A."/>
            <person name="De Vries R.P."/>
            <person name="Sukno S.A."/>
            <person name="Thon M.R."/>
        </authorList>
    </citation>
    <scope>NUCLEOTIDE SEQUENCE</scope>
    <source>
        <strain evidence="2">MAFF235873</strain>
    </source>
</reference>
<feature type="region of interest" description="Disordered" evidence="1">
    <location>
        <begin position="65"/>
        <end position="106"/>
    </location>
</feature>
<keyword evidence="3" id="KW-1185">Reference proteome</keyword>
<evidence type="ECO:0000313" key="2">
    <source>
        <dbReference type="EMBL" id="KAK2022179.1"/>
    </source>
</evidence>
<comment type="caution">
    <text evidence="2">The sequence shown here is derived from an EMBL/GenBank/DDBJ whole genome shotgun (WGS) entry which is preliminary data.</text>
</comment>
<evidence type="ECO:0000256" key="1">
    <source>
        <dbReference type="SAM" id="MobiDB-lite"/>
    </source>
</evidence>
<accession>A0AAD9H630</accession>
<dbReference type="AlphaFoldDB" id="A0AAD9H630"/>
<dbReference type="EMBL" id="MU843056">
    <property type="protein sequence ID" value="KAK2022179.1"/>
    <property type="molecule type" value="Genomic_DNA"/>
</dbReference>
<sequence length="106" mass="11946">MQVDEKTCAARSQGGPVHFVRVRTCTHPHTGLMRRSSSSNRGNVLVCVCVCVCVCVAFDDAVPRPRSAPPEVVSTRVFQERKPRKKHPLPYRRARARGRHPPRSFL</sequence>
<gene>
    <name evidence="2" type="ORF">LX32DRAFT_206352</name>
</gene>
<protein>
    <submittedName>
        <fullName evidence="2">Uncharacterized protein</fullName>
    </submittedName>
</protein>
<name>A0AAD9H630_9PEZI</name>